<proteinExistence type="predicted"/>
<dbReference type="GO" id="GO:0008270">
    <property type="term" value="F:zinc ion binding"/>
    <property type="evidence" value="ECO:0007669"/>
    <property type="project" value="UniProtKB-KW"/>
</dbReference>
<evidence type="ECO:0000313" key="4">
    <source>
        <dbReference type="EMBL" id="KAD5507488.1"/>
    </source>
</evidence>
<dbReference type="Proteomes" id="UP000326396">
    <property type="component" value="Linkage Group LG16"/>
</dbReference>
<dbReference type="Pfam" id="PF00098">
    <property type="entry name" value="zf-CCHC"/>
    <property type="match status" value="1"/>
</dbReference>
<keyword evidence="1" id="KW-0863">Zinc-finger</keyword>
<sequence length="115" mass="13018">MAENASDVVVREQEAVGGLKAYEDRLQIHEEKNEDQCQLLMASSSERQYGRGKGCGRSGTGERGRGRGSSRRDKRGFRCYECGAFGHFENECTKWKDKENEANLIRLDDDEPTLL</sequence>
<keyword evidence="1" id="KW-0862">Zinc</keyword>
<accession>A0A5N6NWK7</accession>
<keyword evidence="1" id="KW-0479">Metal-binding</keyword>
<feature type="region of interest" description="Disordered" evidence="2">
    <location>
        <begin position="43"/>
        <end position="74"/>
    </location>
</feature>
<dbReference type="GO" id="GO:0003676">
    <property type="term" value="F:nucleic acid binding"/>
    <property type="evidence" value="ECO:0007669"/>
    <property type="project" value="InterPro"/>
</dbReference>
<dbReference type="SMART" id="SM00343">
    <property type="entry name" value="ZnF_C2HC"/>
    <property type="match status" value="1"/>
</dbReference>
<evidence type="ECO:0000259" key="3">
    <source>
        <dbReference type="PROSITE" id="PS50158"/>
    </source>
</evidence>
<name>A0A5N6NWK7_9ASTR</name>
<gene>
    <name evidence="4" type="ORF">E3N88_15191</name>
</gene>
<comment type="caution">
    <text evidence="4">The sequence shown here is derived from an EMBL/GenBank/DDBJ whole genome shotgun (WGS) entry which is preliminary data.</text>
</comment>
<dbReference type="InterPro" id="IPR036875">
    <property type="entry name" value="Znf_CCHC_sf"/>
</dbReference>
<feature type="domain" description="CCHC-type" evidence="3">
    <location>
        <begin position="78"/>
        <end position="94"/>
    </location>
</feature>
<dbReference type="InterPro" id="IPR001878">
    <property type="entry name" value="Znf_CCHC"/>
</dbReference>
<evidence type="ECO:0000256" key="2">
    <source>
        <dbReference type="SAM" id="MobiDB-lite"/>
    </source>
</evidence>
<evidence type="ECO:0000313" key="5">
    <source>
        <dbReference type="Proteomes" id="UP000326396"/>
    </source>
</evidence>
<dbReference type="PROSITE" id="PS50158">
    <property type="entry name" value="ZF_CCHC"/>
    <property type="match status" value="1"/>
</dbReference>
<reference evidence="4 5" key="1">
    <citation type="submission" date="2019-05" db="EMBL/GenBank/DDBJ databases">
        <title>Mikania micrantha, genome provides insights into the molecular mechanism of rapid growth.</title>
        <authorList>
            <person name="Liu B."/>
        </authorList>
    </citation>
    <scope>NUCLEOTIDE SEQUENCE [LARGE SCALE GENOMIC DNA]</scope>
    <source>
        <strain evidence="4">NLD-2019</strain>
        <tissue evidence="4">Leaf</tissue>
    </source>
</reference>
<dbReference type="SUPFAM" id="SSF57756">
    <property type="entry name" value="Retrovirus zinc finger-like domains"/>
    <property type="match status" value="1"/>
</dbReference>
<evidence type="ECO:0000256" key="1">
    <source>
        <dbReference type="PROSITE-ProRule" id="PRU00047"/>
    </source>
</evidence>
<dbReference type="OrthoDB" id="5378265at2759"/>
<dbReference type="EMBL" id="SZYD01000008">
    <property type="protein sequence ID" value="KAD5507488.1"/>
    <property type="molecule type" value="Genomic_DNA"/>
</dbReference>
<organism evidence="4 5">
    <name type="scientific">Mikania micrantha</name>
    <name type="common">bitter vine</name>
    <dbReference type="NCBI Taxonomy" id="192012"/>
    <lineage>
        <taxon>Eukaryota</taxon>
        <taxon>Viridiplantae</taxon>
        <taxon>Streptophyta</taxon>
        <taxon>Embryophyta</taxon>
        <taxon>Tracheophyta</taxon>
        <taxon>Spermatophyta</taxon>
        <taxon>Magnoliopsida</taxon>
        <taxon>eudicotyledons</taxon>
        <taxon>Gunneridae</taxon>
        <taxon>Pentapetalae</taxon>
        <taxon>asterids</taxon>
        <taxon>campanulids</taxon>
        <taxon>Asterales</taxon>
        <taxon>Asteraceae</taxon>
        <taxon>Asteroideae</taxon>
        <taxon>Heliantheae alliance</taxon>
        <taxon>Eupatorieae</taxon>
        <taxon>Mikania</taxon>
    </lineage>
</organism>
<keyword evidence="5" id="KW-1185">Reference proteome</keyword>
<dbReference type="Gene3D" id="4.10.60.10">
    <property type="entry name" value="Zinc finger, CCHC-type"/>
    <property type="match status" value="1"/>
</dbReference>
<dbReference type="AlphaFoldDB" id="A0A5N6NWK7"/>
<protein>
    <recommendedName>
        <fullName evidence="3">CCHC-type domain-containing protein</fullName>
    </recommendedName>
</protein>